<dbReference type="GO" id="GO:0015179">
    <property type="term" value="F:L-amino acid transmembrane transporter activity"/>
    <property type="evidence" value="ECO:0007669"/>
    <property type="project" value="TreeGrafter"/>
</dbReference>
<accession>A0A1L4A059</accession>
<keyword evidence="4 5" id="KW-0472">Membrane</keyword>
<dbReference type="GO" id="GO:0016020">
    <property type="term" value="C:membrane"/>
    <property type="evidence" value="ECO:0007669"/>
    <property type="project" value="UniProtKB-SubCell"/>
</dbReference>
<feature type="transmembrane region" description="Helical" evidence="5">
    <location>
        <begin position="183"/>
        <end position="207"/>
    </location>
</feature>
<dbReference type="InterPro" id="IPR050598">
    <property type="entry name" value="AminoAcid_Transporter"/>
</dbReference>
<feature type="transmembrane region" description="Helical" evidence="5">
    <location>
        <begin position="317"/>
        <end position="336"/>
    </location>
</feature>
<feature type="transmembrane region" description="Helical" evidence="5">
    <location>
        <begin position="42"/>
        <end position="63"/>
    </location>
</feature>
<keyword evidence="7" id="KW-1185">Reference proteome</keyword>
<feature type="transmembrane region" description="Helical" evidence="5">
    <location>
        <begin position="123"/>
        <end position="143"/>
    </location>
</feature>
<dbReference type="PIRSF" id="PIRSF006060">
    <property type="entry name" value="AA_transporter"/>
    <property type="match status" value="1"/>
</dbReference>
<dbReference type="STRING" id="1921510.BSL82_15910"/>
<evidence type="ECO:0000256" key="1">
    <source>
        <dbReference type="ARBA" id="ARBA00004141"/>
    </source>
</evidence>
<proteinExistence type="predicted"/>
<keyword evidence="2 5" id="KW-0812">Transmembrane</keyword>
<comment type="subcellular location">
    <subcellularLocation>
        <location evidence="1">Membrane</location>
        <topology evidence="1">Multi-pass membrane protein</topology>
    </subcellularLocation>
</comment>
<feature type="transmembrane region" description="Helical" evidence="5">
    <location>
        <begin position="261"/>
        <end position="282"/>
    </location>
</feature>
<dbReference type="KEGG" id="sphj:BSL82_15910"/>
<feature type="transmembrane region" description="Helical" evidence="5">
    <location>
        <begin position="84"/>
        <end position="108"/>
    </location>
</feature>
<feature type="transmembrane region" description="Helical" evidence="5">
    <location>
        <begin position="219"/>
        <end position="241"/>
    </location>
</feature>
<evidence type="ECO:0000313" key="6">
    <source>
        <dbReference type="EMBL" id="API61209.1"/>
    </source>
</evidence>
<evidence type="ECO:0000313" key="7">
    <source>
        <dbReference type="Proteomes" id="UP000182063"/>
    </source>
</evidence>
<organism evidence="6 7">
    <name type="scientific">Tardibacter chloracetimidivorans</name>
    <dbReference type="NCBI Taxonomy" id="1921510"/>
    <lineage>
        <taxon>Bacteria</taxon>
        <taxon>Pseudomonadati</taxon>
        <taxon>Pseudomonadota</taxon>
        <taxon>Alphaproteobacteria</taxon>
        <taxon>Sphingomonadales</taxon>
        <taxon>Sphingomonadaceae</taxon>
        <taxon>Tardibacter</taxon>
    </lineage>
</organism>
<reference evidence="7" key="1">
    <citation type="submission" date="2016-11" db="EMBL/GenBank/DDBJ databases">
        <title>Complete Genome Sequence of alachlor-degrading Sphingomonas sp. strain JJ-A5.</title>
        <authorList>
            <person name="Lee H."/>
            <person name="Ka J.-O."/>
        </authorList>
    </citation>
    <scope>NUCLEOTIDE SEQUENCE [LARGE SCALE GENOMIC DNA]</scope>
    <source>
        <strain evidence="7">JJ-A5</strain>
    </source>
</reference>
<feature type="transmembrane region" description="Helical" evidence="5">
    <location>
        <begin position="150"/>
        <end position="171"/>
    </location>
</feature>
<feature type="transmembrane region" description="Helical" evidence="5">
    <location>
        <begin position="404"/>
        <end position="425"/>
    </location>
</feature>
<dbReference type="EMBL" id="CP018221">
    <property type="protein sequence ID" value="API61209.1"/>
    <property type="molecule type" value="Genomic_DNA"/>
</dbReference>
<name>A0A1L4A059_9SPHN</name>
<dbReference type="PANTHER" id="PTHR11785:SF512">
    <property type="entry name" value="SOBREMESA, ISOFORM B"/>
    <property type="match status" value="1"/>
</dbReference>
<dbReference type="InterPro" id="IPR002293">
    <property type="entry name" value="AA/rel_permease1"/>
</dbReference>
<dbReference type="Gene3D" id="1.20.1740.10">
    <property type="entry name" value="Amino acid/polyamine transporter I"/>
    <property type="match status" value="1"/>
</dbReference>
<evidence type="ECO:0000256" key="5">
    <source>
        <dbReference type="SAM" id="Phobius"/>
    </source>
</evidence>
<protein>
    <submittedName>
        <fullName evidence="6">Amino acid permease</fullName>
    </submittedName>
</protein>
<gene>
    <name evidence="6" type="ORF">BSL82_15910</name>
</gene>
<feature type="transmembrane region" description="Helical" evidence="5">
    <location>
        <begin position="378"/>
        <end position="398"/>
    </location>
</feature>
<evidence type="ECO:0000256" key="3">
    <source>
        <dbReference type="ARBA" id="ARBA00022989"/>
    </source>
</evidence>
<evidence type="ECO:0000256" key="2">
    <source>
        <dbReference type="ARBA" id="ARBA00022692"/>
    </source>
</evidence>
<dbReference type="AlphaFoldDB" id="A0A1L4A059"/>
<feature type="transmembrane region" description="Helical" evidence="5">
    <location>
        <begin position="348"/>
        <end position="366"/>
    </location>
</feature>
<keyword evidence="3 5" id="KW-1133">Transmembrane helix</keyword>
<sequence>MKPTLRLRDVIALTIGIIIGAGIFRTPSLVAGASSSETMMLAAWIIGGTLSIVGALCYAELASAEPGAGGDYHYLMRAFGPRPAFLYAWSRLAVIQSGSIALLAFIFGDYATALYSLGPYSNAIYAGLVVLAVTLLNCAGIYFGTRAQNWLTIAEVLGLLVIIVAGLLLVPEASPQPVVAGDASFGMMMVFVLLTYGGWNEAVYLSAELRDGRRRMGHAMILGLIMVAVLYLLVNLAYLRALSLGGMAASDAVAADVMDRAFGAGGAALMSAVIMVAALTSANATAITGARTGYALARTFPAFGWLARWDDKRGTPVNAFIAQGVIALLLVIGGSFSRDGFQSAVEYTAPVFWFFLLLMGIALFILRRRRGGAKPPFAVPLYPLLPAIFCLTSAYLLYASLAYAGLGAIIGAGVVAAGGILLIFLKPRTPEETR</sequence>
<dbReference type="PANTHER" id="PTHR11785">
    <property type="entry name" value="AMINO ACID TRANSPORTER"/>
    <property type="match status" value="1"/>
</dbReference>
<evidence type="ECO:0000256" key="4">
    <source>
        <dbReference type="ARBA" id="ARBA00023136"/>
    </source>
</evidence>
<dbReference type="Pfam" id="PF13520">
    <property type="entry name" value="AA_permease_2"/>
    <property type="match status" value="1"/>
</dbReference>
<dbReference type="Proteomes" id="UP000182063">
    <property type="component" value="Chromosome"/>
</dbReference>